<dbReference type="Proteomes" id="UP000031364">
    <property type="component" value="Unassembled WGS sequence"/>
</dbReference>
<keyword evidence="5" id="KW-0223">Dioxygenase</keyword>
<gene>
    <name evidence="6" type="ORF">FG87_26770</name>
</gene>
<accession>A0ABR4ZAR6</accession>
<keyword evidence="7" id="KW-1185">Reference proteome</keyword>
<dbReference type="PANTHER" id="PTHR10543">
    <property type="entry name" value="BETA-CAROTENE DIOXYGENASE"/>
    <property type="match status" value="1"/>
</dbReference>
<keyword evidence="3 5" id="KW-0560">Oxidoreductase</keyword>
<comment type="cofactor">
    <cofactor evidence="5">
        <name>Fe(2+)</name>
        <dbReference type="ChEBI" id="CHEBI:29033"/>
    </cofactor>
    <text evidence="5">Binds 1 Fe(2+) ion per subunit.</text>
</comment>
<comment type="caution">
    <text evidence="6">The sequence shown here is derived from an EMBL/GenBank/DDBJ whole genome shotgun (WGS) entry which is preliminary data.</text>
</comment>
<dbReference type="Pfam" id="PF03055">
    <property type="entry name" value="RPE65"/>
    <property type="match status" value="1"/>
</dbReference>
<evidence type="ECO:0000256" key="2">
    <source>
        <dbReference type="ARBA" id="ARBA00022723"/>
    </source>
</evidence>
<proteinExistence type="inferred from homology"/>
<keyword evidence="4 5" id="KW-0408">Iron</keyword>
<sequence length="460" mass="50477">MTSLDTPRYLSGILEPVAVETEARNLPVTGALPPELCGRYLRNGPNPAPGADPGHLWAGPGMLHGIRIRDGRAEWYRNRWVRTTPPPDGYDLFDPARDLSVGTANTHVVPYAGRILALQEGMLPYEVDAELDTVGPYDFGGRLATGMTAHPKVDPTTGELHFFDAYRPTPPHLIYHVASPDGELLRSVPIEVPAVTLMHDFAITQNYVIWFDLPVVGDPDQVGRNPLPMHWSETHEPRIGIMPKHGASADIVWITVDPCWIIHTANAREDDKGRIVLEGNRVVPQSWDVSWARLGGYVQHVPGNLDDRNPLPEAFLHRWTLDPATGTVREDQLDDRAVEFPTINADRTGRASRDVYAVGYPRQNGPDGYELVKYDTVAGTSSSHRFGTTQVPGEADFVAAPGAYGEDEGWLLSLVTGIGTAPSQLVVLDATDFSGPPVARITLPTRVPYGFHASWIPDEP</sequence>
<evidence type="ECO:0000256" key="3">
    <source>
        <dbReference type="ARBA" id="ARBA00023002"/>
    </source>
</evidence>
<name>A0ABR4ZAR6_9NOCA</name>
<dbReference type="EMBL" id="JNFP01000035">
    <property type="protein sequence ID" value="KIA62192.1"/>
    <property type="molecule type" value="Genomic_DNA"/>
</dbReference>
<comment type="similarity">
    <text evidence="1 5">Belongs to the carotenoid oxygenase family.</text>
</comment>
<keyword evidence="2 5" id="KW-0479">Metal-binding</keyword>
<evidence type="ECO:0000313" key="7">
    <source>
        <dbReference type="Proteomes" id="UP000031364"/>
    </source>
</evidence>
<dbReference type="RefSeq" id="WP_043676013.1">
    <property type="nucleotide sequence ID" value="NZ_BDCI01000035.1"/>
</dbReference>
<evidence type="ECO:0000256" key="5">
    <source>
        <dbReference type="RuleBase" id="RU364048"/>
    </source>
</evidence>
<dbReference type="PANTHER" id="PTHR10543:SF89">
    <property type="entry name" value="CAROTENOID 9,10(9',10')-CLEAVAGE DIOXYGENASE 1"/>
    <property type="match status" value="1"/>
</dbReference>
<dbReference type="InterPro" id="IPR004294">
    <property type="entry name" value="Carotenoid_Oase"/>
</dbReference>
<reference evidence="6 7" key="1">
    <citation type="journal article" date="2014" name="Int. J. Syst. Evol. Microbiol.">
        <title>Nocardia vulneris sp. nov., isolated from wounds of human patients in North America.</title>
        <authorList>
            <person name="Lasker B.A."/>
            <person name="Bell M."/>
            <person name="Klenk H.P."/>
            <person name="Sproer C."/>
            <person name="Schumann C."/>
            <person name="Schumann P."/>
            <person name="Brown J.M."/>
        </authorList>
    </citation>
    <scope>NUCLEOTIDE SEQUENCE [LARGE SCALE GENOMIC DNA]</scope>
    <source>
        <strain evidence="6 7">W9851</strain>
    </source>
</reference>
<organism evidence="6 7">
    <name type="scientific">Nocardia vulneris</name>
    <dbReference type="NCBI Taxonomy" id="1141657"/>
    <lineage>
        <taxon>Bacteria</taxon>
        <taxon>Bacillati</taxon>
        <taxon>Actinomycetota</taxon>
        <taxon>Actinomycetes</taxon>
        <taxon>Mycobacteriales</taxon>
        <taxon>Nocardiaceae</taxon>
        <taxon>Nocardia</taxon>
    </lineage>
</organism>
<dbReference type="EC" id="1.13.11.-" evidence="5"/>
<evidence type="ECO:0000313" key="6">
    <source>
        <dbReference type="EMBL" id="KIA62192.1"/>
    </source>
</evidence>
<protein>
    <recommendedName>
        <fullName evidence="5">Dioxygenase</fullName>
        <ecNumber evidence="5">1.13.11.-</ecNumber>
    </recommendedName>
</protein>
<evidence type="ECO:0000256" key="1">
    <source>
        <dbReference type="ARBA" id="ARBA00006787"/>
    </source>
</evidence>
<evidence type="ECO:0000256" key="4">
    <source>
        <dbReference type="ARBA" id="ARBA00023004"/>
    </source>
</evidence>